<accession>A0A975S8D9</accession>
<dbReference type="EMBL" id="CP076456">
    <property type="protein sequence ID" value="QWQ37706.1"/>
    <property type="molecule type" value="Genomic_DNA"/>
</dbReference>
<proteinExistence type="predicted"/>
<dbReference type="RefSeq" id="WP_207346706.1">
    <property type="nucleotide sequence ID" value="NZ_CP076456.1"/>
</dbReference>
<keyword evidence="2" id="KW-1185">Reference proteome</keyword>
<organism evidence="1 2">
    <name type="scientific">Arthrobacter sunyaminii</name>
    <dbReference type="NCBI Taxonomy" id="2816859"/>
    <lineage>
        <taxon>Bacteria</taxon>
        <taxon>Bacillati</taxon>
        <taxon>Actinomycetota</taxon>
        <taxon>Actinomycetes</taxon>
        <taxon>Micrococcales</taxon>
        <taxon>Micrococcaceae</taxon>
        <taxon>Arthrobacter</taxon>
    </lineage>
</organism>
<name>A0A975S8D9_9MICC</name>
<reference evidence="1" key="1">
    <citation type="submission" date="2021-06" db="EMBL/GenBank/DDBJ databases">
        <title>Novel species in genus Arthrobacter.</title>
        <authorList>
            <person name="Zhang G."/>
        </authorList>
    </citation>
    <scope>NUCLEOTIDE SEQUENCE</scope>
    <source>
        <strain evidence="1">Zg-ZUI122</strain>
    </source>
</reference>
<evidence type="ECO:0000313" key="1">
    <source>
        <dbReference type="EMBL" id="QWQ37706.1"/>
    </source>
</evidence>
<evidence type="ECO:0008006" key="3">
    <source>
        <dbReference type="Google" id="ProtNLM"/>
    </source>
</evidence>
<gene>
    <name evidence="1" type="ORF">KG104_08385</name>
</gene>
<dbReference type="AlphaFoldDB" id="A0A975S8D9"/>
<evidence type="ECO:0000313" key="2">
    <source>
        <dbReference type="Proteomes" id="UP000680588"/>
    </source>
</evidence>
<dbReference type="KEGG" id="asun:KG104_08385"/>
<sequence>MPDRTRIEKLEVQIGGLSRPELMSRLDSHGILLNVHAETLLQDVVFDERDSHSVMVTERTVAELGLSNGATLPQIFEAAQQQGLLLCPMDAGPYLRMVWTDQTASRDSVMSSGRAPEGGLTVAAEAFRADHEYPKGFYLRVVDGHSWLRGYWCDDQHLWSPEDRFIFQLPPPSV</sequence>
<protein>
    <recommendedName>
        <fullName evidence="3">Helicase</fullName>
    </recommendedName>
</protein>
<dbReference type="Proteomes" id="UP000680588">
    <property type="component" value="Chromosome"/>
</dbReference>